<accession>A0AAW1HXE7</accession>
<dbReference type="Proteomes" id="UP001443914">
    <property type="component" value="Unassembled WGS sequence"/>
</dbReference>
<dbReference type="InterPro" id="IPR049065">
    <property type="entry name" value="Nakanori"/>
</dbReference>
<dbReference type="Pfam" id="PF21230">
    <property type="entry name" value="Nakanori"/>
    <property type="match status" value="1"/>
</dbReference>
<dbReference type="PANTHER" id="PTHR36482">
    <property type="entry name" value="OSJNBA0024J22.15 PROTEIN"/>
    <property type="match status" value="1"/>
</dbReference>
<sequence length="208" mass="23187">MANPFGELIDDEKLEGMSRYFGKPKTQEDRAREALRVQTGVANEEARKYVDGIKEFYGSGASTLCMIYNATGETLYYVNDHDWYGFLGRTPYPTEIGNGQWVSFLHVHTTAAASGSEAAVIYRGKQKDGLTRDFLLAWSTPIGAWYKNKAYCEMREAGYSSSWDDIYGRTNDSDYNDKVDRDGMIVKVSTASGSSPVFTALLTIPVSD</sequence>
<comment type="caution">
    <text evidence="1">The sequence shown here is derived from an EMBL/GenBank/DDBJ whole genome shotgun (WGS) entry which is preliminary data.</text>
</comment>
<dbReference type="Gene3D" id="2.60.270.50">
    <property type="match status" value="1"/>
</dbReference>
<keyword evidence="2" id="KW-1185">Reference proteome</keyword>
<dbReference type="InterPro" id="IPR053085">
    <property type="entry name" value="Jasmonate-induced_protein"/>
</dbReference>
<gene>
    <name evidence="1" type="ORF">RND81_10G030700</name>
</gene>
<name>A0AAW1HXE7_SAPOF</name>
<evidence type="ECO:0000313" key="1">
    <source>
        <dbReference type="EMBL" id="KAK9681831.1"/>
    </source>
</evidence>
<dbReference type="PANTHER" id="PTHR36482:SF7">
    <property type="entry name" value="OS04G0308500 PROTEIN"/>
    <property type="match status" value="1"/>
</dbReference>
<organism evidence="1 2">
    <name type="scientific">Saponaria officinalis</name>
    <name type="common">Common soapwort</name>
    <name type="synonym">Lychnis saponaria</name>
    <dbReference type="NCBI Taxonomy" id="3572"/>
    <lineage>
        <taxon>Eukaryota</taxon>
        <taxon>Viridiplantae</taxon>
        <taxon>Streptophyta</taxon>
        <taxon>Embryophyta</taxon>
        <taxon>Tracheophyta</taxon>
        <taxon>Spermatophyta</taxon>
        <taxon>Magnoliopsida</taxon>
        <taxon>eudicotyledons</taxon>
        <taxon>Gunneridae</taxon>
        <taxon>Pentapetalae</taxon>
        <taxon>Caryophyllales</taxon>
        <taxon>Caryophyllaceae</taxon>
        <taxon>Caryophylleae</taxon>
        <taxon>Saponaria</taxon>
    </lineage>
</organism>
<reference evidence="1" key="1">
    <citation type="submission" date="2024-03" db="EMBL/GenBank/DDBJ databases">
        <title>WGS assembly of Saponaria officinalis var. Norfolk2.</title>
        <authorList>
            <person name="Jenkins J."/>
            <person name="Shu S."/>
            <person name="Grimwood J."/>
            <person name="Barry K."/>
            <person name="Goodstein D."/>
            <person name="Schmutz J."/>
            <person name="Leebens-Mack J."/>
            <person name="Osbourn A."/>
        </authorList>
    </citation>
    <scope>NUCLEOTIDE SEQUENCE [LARGE SCALE GENOMIC DNA]</scope>
    <source>
        <strain evidence="1">JIC</strain>
    </source>
</reference>
<dbReference type="AlphaFoldDB" id="A0AAW1HXE7"/>
<proteinExistence type="predicted"/>
<evidence type="ECO:0000313" key="2">
    <source>
        <dbReference type="Proteomes" id="UP001443914"/>
    </source>
</evidence>
<protein>
    <recommendedName>
        <fullName evidence="3">23 kDa jasmonate-induced protein-like</fullName>
    </recommendedName>
</protein>
<dbReference type="EMBL" id="JBDFQZ010000010">
    <property type="protein sequence ID" value="KAK9681831.1"/>
    <property type="molecule type" value="Genomic_DNA"/>
</dbReference>
<evidence type="ECO:0008006" key="3">
    <source>
        <dbReference type="Google" id="ProtNLM"/>
    </source>
</evidence>